<dbReference type="PROSITE" id="PS50011">
    <property type="entry name" value="PROTEIN_KINASE_DOM"/>
    <property type="match status" value="1"/>
</dbReference>
<protein>
    <recommendedName>
        <fullName evidence="8">Protein kinase domain-containing protein</fullName>
    </recommendedName>
</protein>
<dbReference type="FunFam" id="3.30.200.20:FF:000042">
    <property type="entry name" value="Aurora kinase A"/>
    <property type="match status" value="1"/>
</dbReference>
<organism evidence="9 10">
    <name type="scientific">Dipteronia dyeriana</name>
    <dbReference type="NCBI Taxonomy" id="168575"/>
    <lineage>
        <taxon>Eukaryota</taxon>
        <taxon>Viridiplantae</taxon>
        <taxon>Streptophyta</taxon>
        <taxon>Embryophyta</taxon>
        <taxon>Tracheophyta</taxon>
        <taxon>Spermatophyta</taxon>
        <taxon>Magnoliopsida</taxon>
        <taxon>eudicotyledons</taxon>
        <taxon>Gunneridae</taxon>
        <taxon>Pentapetalae</taxon>
        <taxon>rosids</taxon>
        <taxon>malvids</taxon>
        <taxon>Sapindales</taxon>
        <taxon>Sapindaceae</taxon>
        <taxon>Hippocastanoideae</taxon>
        <taxon>Acereae</taxon>
        <taxon>Dipteronia</taxon>
    </lineage>
</organism>
<dbReference type="InterPro" id="IPR000719">
    <property type="entry name" value="Prot_kinase_dom"/>
</dbReference>
<evidence type="ECO:0000256" key="5">
    <source>
        <dbReference type="ARBA" id="ARBA00022840"/>
    </source>
</evidence>
<keyword evidence="2" id="KW-0808">Transferase</keyword>
<dbReference type="SUPFAM" id="SSF56112">
    <property type="entry name" value="Protein kinase-like (PK-like)"/>
    <property type="match status" value="1"/>
</dbReference>
<dbReference type="PANTHER" id="PTHR24350">
    <property type="entry name" value="SERINE/THREONINE-PROTEIN KINASE IAL-RELATED"/>
    <property type="match status" value="1"/>
</dbReference>
<accession>A0AAD9U078</accession>
<proteinExistence type="predicted"/>
<comment type="caution">
    <text evidence="9">The sequence shown here is derived from an EMBL/GenBank/DDBJ whole genome shotgun (WGS) entry which is preliminary data.</text>
</comment>
<dbReference type="PROSITE" id="PS00107">
    <property type="entry name" value="PROTEIN_KINASE_ATP"/>
    <property type="match status" value="1"/>
</dbReference>
<evidence type="ECO:0000313" key="9">
    <source>
        <dbReference type="EMBL" id="KAK2645504.1"/>
    </source>
</evidence>
<dbReference type="InterPro" id="IPR017441">
    <property type="entry name" value="Protein_kinase_ATP_BS"/>
</dbReference>
<evidence type="ECO:0000256" key="7">
    <source>
        <dbReference type="PROSITE-ProRule" id="PRU10141"/>
    </source>
</evidence>
<sequence length="97" mass="11481">MHEWYLMWLDMIGHCCYIKVSSEVSATEKQRWTLNDFDIGKPLGQGKFGHVSLAREKRSNQIVALKVLFKSQLQQSQVEHQLQREVEIQSHLQQWEL</sequence>
<dbReference type="InterPro" id="IPR011009">
    <property type="entry name" value="Kinase-like_dom_sf"/>
</dbReference>
<keyword evidence="4" id="KW-0418">Kinase</keyword>
<dbReference type="Proteomes" id="UP001280121">
    <property type="component" value="Unassembled WGS sequence"/>
</dbReference>
<keyword evidence="10" id="KW-1185">Reference proteome</keyword>
<feature type="domain" description="Protein kinase" evidence="8">
    <location>
        <begin position="37"/>
        <end position="97"/>
    </location>
</feature>
<evidence type="ECO:0000256" key="2">
    <source>
        <dbReference type="ARBA" id="ARBA00022679"/>
    </source>
</evidence>
<dbReference type="Pfam" id="PF00069">
    <property type="entry name" value="Pkinase"/>
    <property type="match status" value="1"/>
</dbReference>
<dbReference type="EMBL" id="JANJYI010000006">
    <property type="protein sequence ID" value="KAK2645504.1"/>
    <property type="molecule type" value="Genomic_DNA"/>
</dbReference>
<reference evidence="9" key="1">
    <citation type="journal article" date="2023" name="Plant J.">
        <title>Genome sequences and population genomics provide insights into the demographic history, inbreeding, and mutation load of two 'living fossil' tree species of Dipteronia.</title>
        <authorList>
            <person name="Feng Y."/>
            <person name="Comes H.P."/>
            <person name="Chen J."/>
            <person name="Zhu S."/>
            <person name="Lu R."/>
            <person name="Zhang X."/>
            <person name="Li P."/>
            <person name="Qiu J."/>
            <person name="Olsen K.M."/>
            <person name="Qiu Y."/>
        </authorList>
    </citation>
    <scope>NUCLEOTIDE SEQUENCE</scope>
    <source>
        <strain evidence="9">KIB01</strain>
    </source>
</reference>
<keyword evidence="5 6" id="KW-0067">ATP-binding</keyword>
<dbReference type="AlphaFoldDB" id="A0AAD9U078"/>
<evidence type="ECO:0000256" key="3">
    <source>
        <dbReference type="ARBA" id="ARBA00022741"/>
    </source>
</evidence>
<dbReference type="InterPro" id="IPR030616">
    <property type="entry name" value="Aur-like"/>
</dbReference>
<gene>
    <name evidence="9" type="ORF">Ddye_020699</name>
</gene>
<feature type="binding site" evidence="6 7">
    <location>
        <position position="66"/>
    </location>
    <ligand>
        <name>ATP</name>
        <dbReference type="ChEBI" id="CHEBI:30616"/>
    </ligand>
</feature>
<keyword evidence="3 6" id="KW-0547">Nucleotide-binding</keyword>
<feature type="binding site" evidence="6">
    <location>
        <position position="47"/>
    </location>
    <ligand>
        <name>ATP</name>
        <dbReference type="ChEBI" id="CHEBI:30616"/>
    </ligand>
</feature>
<keyword evidence="1" id="KW-0723">Serine/threonine-protein kinase</keyword>
<dbReference type="GO" id="GO:0005524">
    <property type="term" value="F:ATP binding"/>
    <property type="evidence" value="ECO:0007669"/>
    <property type="project" value="UniProtKB-UniRule"/>
</dbReference>
<evidence type="ECO:0000256" key="1">
    <source>
        <dbReference type="ARBA" id="ARBA00022527"/>
    </source>
</evidence>
<evidence type="ECO:0000259" key="8">
    <source>
        <dbReference type="PROSITE" id="PS50011"/>
    </source>
</evidence>
<evidence type="ECO:0000256" key="4">
    <source>
        <dbReference type="ARBA" id="ARBA00022777"/>
    </source>
</evidence>
<dbReference type="GO" id="GO:0004674">
    <property type="term" value="F:protein serine/threonine kinase activity"/>
    <property type="evidence" value="ECO:0007669"/>
    <property type="project" value="UniProtKB-KW"/>
</dbReference>
<evidence type="ECO:0000256" key="6">
    <source>
        <dbReference type="PIRSR" id="PIRSR630616-2"/>
    </source>
</evidence>
<dbReference type="Gene3D" id="3.30.200.20">
    <property type="entry name" value="Phosphorylase Kinase, domain 1"/>
    <property type="match status" value="1"/>
</dbReference>
<evidence type="ECO:0000313" key="10">
    <source>
        <dbReference type="Proteomes" id="UP001280121"/>
    </source>
</evidence>
<name>A0AAD9U078_9ROSI</name>